<dbReference type="EMBL" id="SRRZ01000144">
    <property type="protein sequence ID" value="NQE37667.1"/>
    <property type="molecule type" value="Genomic_DNA"/>
</dbReference>
<organism evidence="1 2">
    <name type="scientific">Microcoleus asticus IPMA8</name>
    <dbReference type="NCBI Taxonomy" id="2563858"/>
    <lineage>
        <taxon>Bacteria</taxon>
        <taxon>Bacillati</taxon>
        <taxon>Cyanobacteriota</taxon>
        <taxon>Cyanophyceae</taxon>
        <taxon>Oscillatoriophycideae</taxon>
        <taxon>Oscillatoriales</taxon>
        <taxon>Microcoleaceae</taxon>
        <taxon>Microcoleus</taxon>
        <taxon>Microcoleus asticus</taxon>
    </lineage>
</organism>
<dbReference type="Proteomes" id="UP000702425">
    <property type="component" value="Unassembled WGS sequence"/>
</dbReference>
<name>A0ABX2D6T0_9CYAN</name>
<protein>
    <recommendedName>
        <fullName evidence="3">Transposase</fullName>
    </recommendedName>
</protein>
<accession>A0ABX2D6T0</accession>
<evidence type="ECO:0008006" key="3">
    <source>
        <dbReference type="Google" id="ProtNLM"/>
    </source>
</evidence>
<evidence type="ECO:0000313" key="1">
    <source>
        <dbReference type="EMBL" id="NQE37667.1"/>
    </source>
</evidence>
<proteinExistence type="predicted"/>
<sequence>MLPSSYPANISEKTLLTSVLLFVCGYWLFDDFGRSLGDALGDSCASRAYLKKPGSIYVKSNMREIMSILGIECPPLSTQGCTRSIGISGDCSQM</sequence>
<comment type="caution">
    <text evidence="1">The sequence shown here is derived from an EMBL/GenBank/DDBJ whole genome shotgun (WGS) entry which is preliminary data.</text>
</comment>
<reference evidence="1 2" key="1">
    <citation type="journal article" date="2020" name="Sci. Rep.">
        <title>A novel cyanobacterial geosmin producer, revising GeoA distribution and dispersion patterns in Bacteria.</title>
        <authorList>
            <person name="Churro C."/>
            <person name="Semedo-Aguiar A.P."/>
            <person name="Silva A.D."/>
            <person name="Pereira-Leal J.B."/>
            <person name="Leite R.B."/>
        </authorList>
    </citation>
    <scope>NUCLEOTIDE SEQUENCE [LARGE SCALE GENOMIC DNA]</scope>
    <source>
        <strain evidence="1 2">IPMA8</strain>
    </source>
</reference>
<evidence type="ECO:0000313" key="2">
    <source>
        <dbReference type="Proteomes" id="UP000702425"/>
    </source>
</evidence>
<keyword evidence="2" id="KW-1185">Reference proteome</keyword>
<gene>
    <name evidence="1" type="ORF">E5S67_05442</name>
</gene>